<name>A0A840V9V0_9BACT</name>
<evidence type="ECO:0000313" key="2">
    <source>
        <dbReference type="Proteomes" id="UP000557717"/>
    </source>
</evidence>
<dbReference type="Proteomes" id="UP000557717">
    <property type="component" value="Unassembled WGS sequence"/>
</dbReference>
<organism evidence="1 2">
    <name type="scientific">Haloferula luteola</name>
    <dbReference type="NCBI Taxonomy" id="595692"/>
    <lineage>
        <taxon>Bacteria</taxon>
        <taxon>Pseudomonadati</taxon>
        <taxon>Verrucomicrobiota</taxon>
        <taxon>Verrucomicrobiia</taxon>
        <taxon>Verrucomicrobiales</taxon>
        <taxon>Verrucomicrobiaceae</taxon>
        <taxon>Haloferula</taxon>
    </lineage>
</organism>
<dbReference type="AlphaFoldDB" id="A0A840V9V0"/>
<gene>
    <name evidence="1" type="ORF">HNR46_001695</name>
</gene>
<dbReference type="EMBL" id="JACHFD010000007">
    <property type="protein sequence ID" value="MBB5351458.1"/>
    <property type="molecule type" value="Genomic_DNA"/>
</dbReference>
<reference evidence="1 2" key="1">
    <citation type="submission" date="2020-08" db="EMBL/GenBank/DDBJ databases">
        <title>Genomic Encyclopedia of Type Strains, Phase IV (KMG-IV): sequencing the most valuable type-strain genomes for metagenomic binning, comparative biology and taxonomic classification.</title>
        <authorList>
            <person name="Goeker M."/>
        </authorList>
    </citation>
    <scope>NUCLEOTIDE SEQUENCE [LARGE SCALE GENOMIC DNA]</scope>
    <source>
        <strain evidence="1 2">YC6886</strain>
    </source>
</reference>
<sequence length="93" mass="9886">APAVDFKSAAEYVQIKTLKNPDGAYGAMTKAVDALAGLPPPPSGPAGLNLHILKKPGSGSDRLEEALLFYINNSNDARVKQVQVIIQEFELVP</sequence>
<dbReference type="RefSeq" id="WP_184017656.1">
    <property type="nucleotide sequence ID" value="NZ_JACHFD010000007.1"/>
</dbReference>
<accession>A0A840V9V0</accession>
<evidence type="ECO:0000313" key="1">
    <source>
        <dbReference type="EMBL" id="MBB5351458.1"/>
    </source>
</evidence>
<proteinExistence type="predicted"/>
<protein>
    <submittedName>
        <fullName evidence="1">Uncharacterized protein</fullName>
    </submittedName>
</protein>
<keyword evidence="2" id="KW-1185">Reference proteome</keyword>
<feature type="non-terminal residue" evidence="1">
    <location>
        <position position="1"/>
    </location>
</feature>
<comment type="caution">
    <text evidence="1">The sequence shown here is derived from an EMBL/GenBank/DDBJ whole genome shotgun (WGS) entry which is preliminary data.</text>
</comment>